<keyword evidence="14 16" id="KW-0472">Membrane</keyword>
<keyword evidence="7" id="KW-0808">Transferase</keyword>
<dbReference type="Gene3D" id="1.10.287.130">
    <property type="match status" value="1"/>
</dbReference>
<keyword evidence="13" id="KW-0902">Two-component regulatory system</keyword>
<dbReference type="GO" id="GO:0000155">
    <property type="term" value="F:phosphorelay sensor kinase activity"/>
    <property type="evidence" value="ECO:0007669"/>
    <property type="project" value="InterPro"/>
</dbReference>
<evidence type="ECO:0000256" key="5">
    <source>
        <dbReference type="ARBA" id="ARBA00022519"/>
    </source>
</evidence>
<keyword evidence="5" id="KW-0997">Cell inner membrane</keyword>
<evidence type="ECO:0000256" key="10">
    <source>
        <dbReference type="ARBA" id="ARBA00022777"/>
    </source>
</evidence>
<dbReference type="PANTHER" id="PTHR43065:SF10">
    <property type="entry name" value="PEROXIDE STRESS-ACTIVATED HISTIDINE KINASE MAK3"/>
    <property type="match status" value="1"/>
</dbReference>
<protein>
    <recommendedName>
        <fullName evidence="15">C4-dicarboxylate transport sensor protein DctB</fullName>
        <ecNumber evidence="3">2.7.13.3</ecNumber>
    </recommendedName>
</protein>
<evidence type="ECO:0000313" key="19">
    <source>
        <dbReference type="EMBL" id="SON53275.1"/>
    </source>
</evidence>
<evidence type="ECO:0000256" key="6">
    <source>
        <dbReference type="ARBA" id="ARBA00022553"/>
    </source>
</evidence>
<dbReference type="InterPro" id="IPR005467">
    <property type="entry name" value="His_kinase_dom"/>
</dbReference>
<dbReference type="Proteomes" id="UP000235828">
    <property type="component" value="Chromosome B"/>
</dbReference>
<keyword evidence="8 16" id="KW-0812">Transmembrane</keyword>
<comment type="subcellular location">
    <subcellularLocation>
        <location evidence="2">Cell inner membrane</location>
        <topology evidence="2">Multi-pass membrane protein</topology>
    </subcellularLocation>
</comment>
<dbReference type="PRINTS" id="PR00344">
    <property type="entry name" value="BCTRLSENSOR"/>
</dbReference>
<dbReference type="InterPro" id="IPR003661">
    <property type="entry name" value="HisK_dim/P_dom"/>
</dbReference>
<dbReference type="SMART" id="SM00388">
    <property type="entry name" value="HisKA"/>
    <property type="match status" value="1"/>
</dbReference>
<dbReference type="InterPro" id="IPR013656">
    <property type="entry name" value="PAS_4"/>
</dbReference>
<evidence type="ECO:0000256" key="7">
    <source>
        <dbReference type="ARBA" id="ARBA00022679"/>
    </source>
</evidence>
<dbReference type="EMBL" id="LT960612">
    <property type="protein sequence ID" value="SON53275.1"/>
    <property type="molecule type" value="Genomic_DNA"/>
</dbReference>
<dbReference type="Pfam" id="PF00512">
    <property type="entry name" value="HisKA"/>
    <property type="match status" value="1"/>
</dbReference>
<dbReference type="AlphaFoldDB" id="A0A2N8ZMZ0"/>
<dbReference type="Gene3D" id="3.30.565.10">
    <property type="entry name" value="Histidine kinase-like ATPase, C-terminal domain"/>
    <property type="match status" value="1"/>
</dbReference>
<dbReference type="PIRSF" id="PIRSF037119">
    <property type="entry name" value="STHK_PgtB"/>
    <property type="match status" value="1"/>
</dbReference>
<keyword evidence="11" id="KW-0067">ATP-binding</keyword>
<dbReference type="Gene3D" id="6.10.340.10">
    <property type="match status" value="1"/>
</dbReference>
<evidence type="ECO:0000256" key="8">
    <source>
        <dbReference type="ARBA" id="ARBA00022692"/>
    </source>
</evidence>
<evidence type="ECO:0000256" key="4">
    <source>
        <dbReference type="ARBA" id="ARBA00022475"/>
    </source>
</evidence>
<dbReference type="InterPro" id="IPR036890">
    <property type="entry name" value="HATPase_C_sf"/>
</dbReference>
<gene>
    <name evidence="19" type="ORF">VTAP4600_B1664</name>
</gene>
<dbReference type="InterPro" id="IPR003594">
    <property type="entry name" value="HATPase_dom"/>
</dbReference>
<evidence type="ECO:0000256" key="13">
    <source>
        <dbReference type="ARBA" id="ARBA00023012"/>
    </source>
</evidence>
<evidence type="ECO:0000256" key="3">
    <source>
        <dbReference type="ARBA" id="ARBA00012438"/>
    </source>
</evidence>
<proteinExistence type="predicted"/>
<evidence type="ECO:0000259" key="17">
    <source>
        <dbReference type="PROSITE" id="PS50109"/>
    </source>
</evidence>
<organism evidence="19 20">
    <name type="scientific">Vibrio tapetis subsp. tapetis</name>
    <dbReference type="NCBI Taxonomy" id="1671868"/>
    <lineage>
        <taxon>Bacteria</taxon>
        <taxon>Pseudomonadati</taxon>
        <taxon>Pseudomonadota</taxon>
        <taxon>Gammaproteobacteria</taxon>
        <taxon>Vibrionales</taxon>
        <taxon>Vibrionaceae</taxon>
        <taxon>Vibrio</taxon>
    </lineage>
</organism>
<evidence type="ECO:0000313" key="20">
    <source>
        <dbReference type="Proteomes" id="UP000235828"/>
    </source>
</evidence>
<evidence type="ECO:0000256" key="11">
    <source>
        <dbReference type="ARBA" id="ARBA00022840"/>
    </source>
</evidence>
<feature type="domain" description="HAMP" evidence="18">
    <location>
        <begin position="344"/>
        <end position="396"/>
    </location>
</feature>
<keyword evidence="20" id="KW-1185">Reference proteome</keyword>
<sequence length="781" mass="87644">MMSNSRYHTIGTKLVLAFATSTLLLMIVSVVAWGTWNSLDRRVSSLFSSSLPSYNASFLLESRSAQIRSLTNQVSETKTKSELQANLHQVQSELNFINSTLTSLSNSSDSLSLQGNYFSLSVIIESYYRDVSQSIDLTRQLDLLKEQIQWIHQDISSELKPLRQEVQWQLQRDVHGHSFDVLLEHWNLIQTLLDDEETLIALTEDVLTAKHLSQVDNGVKVIQYKVEELLLRSKPIFSQPSAIAYQQLLNELSTLLATNGSLHKKLEQKVTLEQSITKRKTIINDSLNKLHGRIANLVKVTDTQFRLVKQDTTAMINYGNHILVVCFSLSILISLFLTYYFINRRIVRRLAALSNNIDAITYNQSEKPISIDGKDEIARLSDKLHILYDTMQEMERTNALNLINNTHACLITCNLDGHVESVNSSAKQLFGDGEFSYTGLIWEWLPAEQSTQLKCVFVNSAKLTLNGADSVTLSLGTESYPHYLRFYLRVFAHGNTSKIMITVADITEQAHANYLLEQRVMEKTHSLRLANQDLQKEVDVRRQAESHLKETQSKLIQAAKMAVVGQTMTSMAHELNQPLTSINTYLFSAKLGLELNQPDSAIHAIVQVEAMAARMSKIINNLRHFAKKPLNESPSSPISLVSVIEQAELLISTRAKRQQTAIVNIIDEDPMIYADAISIEQVLVNVLVNALDATLEVEQRTVTISNANNVDRHLIFISDTGCGFRPSVIAKLFTPFTTTKEVGLGLGLSISRSLIEKNNGSIYLASTIDKGAMVVLEFPHV</sequence>
<keyword evidence="9" id="KW-0547">Nucleotide-binding</keyword>
<feature type="domain" description="Histidine kinase" evidence="17">
    <location>
        <begin position="570"/>
        <end position="781"/>
    </location>
</feature>
<keyword evidence="10" id="KW-0418">Kinase</keyword>
<dbReference type="SMART" id="SM00387">
    <property type="entry name" value="HATPase_c"/>
    <property type="match status" value="1"/>
</dbReference>
<name>A0A2N8ZMZ0_9VIBR</name>
<evidence type="ECO:0000256" key="1">
    <source>
        <dbReference type="ARBA" id="ARBA00000085"/>
    </source>
</evidence>
<dbReference type="InterPro" id="IPR036097">
    <property type="entry name" value="HisK_dim/P_sf"/>
</dbReference>
<dbReference type="GO" id="GO:0005524">
    <property type="term" value="F:ATP binding"/>
    <property type="evidence" value="ECO:0007669"/>
    <property type="project" value="UniProtKB-KW"/>
</dbReference>
<dbReference type="FunFam" id="1.10.287.130:FF:000049">
    <property type="entry name" value="C4-dicarboxylate transport sensor protein DctB"/>
    <property type="match status" value="1"/>
</dbReference>
<dbReference type="GO" id="GO:0005886">
    <property type="term" value="C:plasma membrane"/>
    <property type="evidence" value="ECO:0007669"/>
    <property type="project" value="UniProtKB-SubCell"/>
</dbReference>
<evidence type="ECO:0000259" key="18">
    <source>
        <dbReference type="PROSITE" id="PS50885"/>
    </source>
</evidence>
<dbReference type="PROSITE" id="PS50109">
    <property type="entry name" value="HIS_KIN"/>
    <property type="match status" value="1"/>
</dbReference>
<reference evidence="19 20" key="1">
    <citation type="submission" date="2017-10" db="EMBL/GenBank/DDBJ databases">
        <authorList>
            <person name="Banno H."/>
            <person name="Chua N.-H."/>
        </authorList>
    </citation>
    <scope>NUCLEOTIDE SEQUENCE [LARGE SCALE GENOMIC DNA]</scope>
    <source>
        <strain evidence="19">Vibrio tapetis CECT4600</strain>
    </source>
</reference>
<dbReference type="EC" id="2.7.13.3" evidence="3"/>
<dbReference type="InterPro" id="IPR003660">
    <property type="entry name" value="HAMP_dom"/>
</dbReference>
<keyword evidence="4" id="KW-1003">Cell membrane</keyword>
<evidence type="ECO:0000256" key="12">
    <source>
        <dbReference type="ARBA" id="ARBA00022989"/>
    </source>
</evidence>
<dbReference type="PANTHER" id="PTHR43065">
    <property type="entry name" value="SENSOR HISTIDINE KINASE"/>
    <property type="match status" value="1"/>
</dbReference>
<dbReference type="SUPFAM" id="SSF47384">
    <property type="entry name" value="Homodimeric domain of signal transducing histidine kinase"/>
    <property type="match status" value="1"/>
</dbReference>
<evidence type="ECO:0000256" key="16">
    <source>
        <dbReference type="SAM" id="Phobius"/>
    </source>
</evidence>
<evidence type="ECO:0000256" key="14">
    <source>
        <dbReference type="ARBA" id="ARBA00023136"/>
    </source>
</evidence>
<evidence type="ECO:0000256" key="2">
    <source>
        <dbReference type="ARBA" id="ARBA00004429"/>
    </source>
</evidence>
<dbReference type="Pfam" id="PF08448">
    <property type="entry name" value="PAS_4"/>
    <property type="match status" value="1"/>
</dbReference>
<accession>A0A2N8ZMZ0</accession>
<dbReference type="PROSITE" id="PS50885">
    <property type="entry name" value="HAMP"/>
    <property type="match status" value="1"/>
</dbReference>
<evidence type="ECO:0000256" key="15">
    <source>
        <dbReference type="ARBA" id="ARBA00073143"/>
    </source>
</evidence>
<dbReference type="CDD" id="cd00082">
    <property type="entry name" value="HisKA"/>
    <property type="match status" value="1"/>
</dbReference>
<keyword evidence="6" id="KW-0597">Phosphoprotein</keyword>
<evidence type="ECO:0000256" key="9">
    <source>
        <dbReference type="ARBA" id="ARBA00022741"/>
    </source>
</evidence>
<keyword evidence="12 16" id="KW-1133">Transmembrane helix</keyword>
<dbReference type="RefSeq" id="WP_102525316.1">
    <property type="nucleotide sequence ID" value="NZ_LT960612.1"/>
</dbReference>
<feature type="transmembrane region" description="Helical" evidence="16">
    <location>
        <begin position="322"/>
        <end position="342"/>
    </location>
</feature>
<dbReference type="InterPro" id="IPR017116">
    <property type="entry name" value="Sig_transdc_His_kinase_PgtB"/>
</dbReference>
<dbReference type="InterPro" id="IPR004358">
    <property type="entry name" value="Sig_transdc_His_kin-like_C"/>
</dbReference>
<dbReference type="KEGG" id="vta:B1664"/>
<dbReference type="OrthoDB" id="9772100at2"/>
<comment type="catalytic activity">
    <reaction evidence="1">
        <text>ATP + protein L-histidine = ADP + protein N-phospho-L-histidine.</text>
        <dbReference type="EC" id="2.7.13.3"/>
    </reaction>
</comment>
<dbReference type="Pfam" id="PF02518">
    <property type="entry name" value="HATPase_c"/>
    <property type="match status" value="1"/>
</dbReference>
<dbReference type="SUPFAM" id="SSF55874">
    <property type="entry name" value="ATPase domain of HSP90 chaperone/DNA topoisomerase II/histidine kinase"/>
    <property type="match status" value="1"/>
</dbReference>